<reference evidence="7 8" key="1">
    <citation type="submission" date="2017-11" db="EMBL/GenBank/DDBJ databases">
        <title>Genome sequence of Pantoea cypripedii NE1.</title>
        <authorList>
            <person name="Nascimento F.X."/>
        </authorList>
    </citation>
    <scope>NUCLEOTIDE SEQUENCE [LARGE SCALE GENOMIC DNA]</scope>
    <source>
        <strain evidence="7 8">NE1</strain>
        <plasmid evidence="8">pne1b</plasmid>
    </source>
</reference>
<keyword evidence="2 5" id="KW-0812">Transmembrane</keyword>
<feature type="transmembrane region" description="Helical" evidence="5">
    <location>
        <begin position="377"/>
        <end position="400"/>
    </location>
</feature>
<keyword evidence="4 5" id="KW-0472">Membrane</keyword>
<feature type="transmembrane region" description="Helical" evidence="5">
    <location>
        <begin position="406"/>
        <end position="427"/>
    </location>
</feature>
<feature type="transmembrane region" description="Helical" evidence="5">
    <location>
        <begin position="83"/>
        <end position="106"/>
    </location>
</feature>
<feature type="transmembrane region" description="Helical" evidence="5">
    <location>
        <begin position="171"/>
        <end position="194"/>
    </location>
</feature>
<dbReference type="PROSITE" id="PS50850">
    <property type="entry name" value="MFS"/>
    <property type="match status" value="1"/>
</dbReference>
<keyword evidence="7" id="KW-0614">Plasmid</keyword>
<evidence type="ECO:0000256" key="1">
    <source>
        <dbReference type="ARBA" id="ARBA00004141"/>
    </source>
</evidence>
<dbReference type="InterPro" id="IPR011701">
    <property type="entry name" value="MFS"/>
</dbReference>
<name>A0A6B9GFV4_PANCY</name>
<dbReference type="SUPFAM" id="SSF103473">
    <property type="entry name" value="MFS general substrate transporter"/>
    <property type="match status" value="1"/>
</dbReference>
<evidence type="ECO:0000313" key="7">
    <source>
        <dbReference type="EMBL" id="QGY32649.1"/>
    </source>
</evidence>
<dbReference type="GO" id="GO:0046943">
    <property type="term" value="F:carboxylic acid transmembrane transporter activity"/>
    <property type="evidence" value="ECO:0007669"/>
    <property type="project" value="TreeGrafter"/>
</dbReference>
<feature type="transmembrane region" description="Helical" evidence="5">
    <location>
        <begin position="342"/>
        <end position="365"/>
    </location>
</feature>
<dbReference type="Pfam" id="PF07690">
    <property type="entry name" value="MFS_1"/>
    <property type="match status" value="1"/>
</dbReference>
<feature type="transmembrane region" description="Helical" evidence="5">
    <location>
        <begin position="44"/>
        <end position="63"/>
    </location>
</feature>
<feature type="transmembrane region" description="Helical" evidence="5">
    <location>
        <begin position="319"/>
        <end position="336"/>
    </location>
</feature>
<gene>
    <name evidence="7" type="ORF">CUN67_27270</name>
</gene>
<comment type="subcellular location">
    <subcellularLocation>
        <location evidence="1">Membrane</location>
        <topology evidence="1">Multi-pass membrane protein</topology>
    </subcellularLocation>
</comment>
<dbReference type="GO" id="GO:0005886">
    <property type="term" value="C:plasma membrane"/>
    <property type="evidence" value="ECO:0007669"/>
    <property type="project" value="TreeGrafter"/>
</dbReference>
<organism evidence="7 8">
    <name type="scientific">Pantoea cypripedii</name>
    <name type="common">Pectobacterium cypripedii</name>
    <name type="synonym">Erwinia cypripedii</name>
    <dbReference type="NCBI Taxonomy" id="55209"/>
    <lineage>
        <taxon>Bacteria</taxon>
        <taxon>Pseudomonadati</taxon>
        <taxon>Pseudomonadota</taxon>
        <taxon>Gammaproteobacteria</taxon>
        <taxon>Enterobacterales</taxon>
        <taxon>Erwiniaceae</taxon>
        <taxon>Pantoea</taxon>
    </lineage>
</organism>
<feature type="transmembrane region" description="Helical" evidence="5">
    <location>
        <begin position="138"/>
        <end position="159"/>
    </location>
</feature>
<dbReference type="PANTHER" id="PTHR23508:SF10">
    <property type="entry name" value="CARBOXYLIC ACID TRANSPORTER PROTEIN HOMOLOG"/>
    <property type="match status" value="1"/>
</dbReference>
<sequence length="445" mass="49669">MFNGSDARDSRYQTNDVKTIKTHYGMDFMELQILKKTSLTERSYTIYLIFIACIGWSLASYDVNLLVLALPEMSRELQISEQMLGILGFFVYGAQFLITLVVGYSMDKVGRKLLWMICLCGTALFTGATYFVDSFWQLVLVRALASGLAYSELAVSITLVNEQLPSKNRGLLYSIVQGGWPLGVFFASAVYMAFGHLGWRTVFLLGTIPIAVVILGRVFIKESERFEQEKLTGGAKNNPVKEILYSPVLRKRIATMSVCWISYGISYVASNFYITWWLTQRKGFSGSQASELMLYCGFIGFFFYIIGGWLGEHFGRKKVITFAALSVAPLSLILLFSESFWLVVAVYFLIFQVTNGIWASAGYVYQSESFPTRVRGTAIGFLSSMMVLGFVLGSLLWTLASSLHNASATWVIVAVIGSIGMWATLFLKEIKTGQDIDAEFDGQMG</sequence>
<protein>
    <recommendedName>
        <fullName evidence="6">Major facilitator superfamily (MFS) profile domain-containing protein</fullName>
    </recommendedName>
</protein>
<evidence type="ECO:0000313" key="8">
    <source>
        <dbReference type="Proteomes" id="UP000502005"/>
    </source>
</evidence>
<proteinExistence type="predicted"/>
<evidence type="ECO:0000256" key="2">
    <source>
        <dbReference type="ARBA" id="ARBA00022692"/>
    </source>
</evidence>
<evidence type="ECO:0000256" key="5">
    <source>
        <dbReference type="SAM" id="Phobius"/>
    </source>
</evidence>
<keyword evidence="3 5" id="KW-1133">Transmembrane helix</keyword>
<dbReference type="Gene3D" id="1.20.1250.20">
    <property type="entry name" value="MFS general substrate transporter like domains"/>
    <property type="match status" value="1"/>
</dbReference>
<feature type="transmembrane region" description="Helical" evidence="5">
    <location>
        <begin position="113"/>
        <end position="132"/>
    </location>
</feature>
<evidence type="ECO:0000256" key="3">
    <source>
        <dbReference type="ARBA" id="ARBA00022989"/>
    </source>
</evidence>
<dbReference type="InterPro" id="IPR036259">
    <property type="entry name" value="MFS_trans_sf"/>
</dbReference>
<evidence type="ECO:0000259" key="6">
    <source>
        <dbReference type="PROSITE" id="PS50850"/>
    </source>
</evidence>
<dbReference type="AlphaFoldDB" id="A0A6B9GFV4"/>
<accession>A0A6B9GFV4</accession>
<dbReference type="Proteomes" id="UP000502005">
    <property type="component" value="Plasmid pNE1B"/>
</dbReference>
<geneLocation type="plasmid" evidence="8">
    <name>pne1b</name>
</geneLocation>
<feature type="domain" description="Major facilitator superfamily (MFS) profile" evidence="6">
    <location>
        <begin position="48"/>
        <end position="432"/>
    </location>
</feature>
<evidence type="ECO:0000256" key="4">
    <source>
        <dbReference type="ARBA" id="ARBA00023136"/>
    </source>
</evidence>
<dbReference type="EMBL" id="CP024770">
    <property type="protein sequence ID" value="QGY32649.1"/>
    <property type="molecule type" value="Genomic_DNA"/>
</dbReference>
<dbReference type="PANTHER" id="PTHR23508">
    <property type="entry name" value="CARBOXYLIC ACID TRANSPORTER PROTEIN HOMOLOG"/>
    <property type="match status" value="1"/>
</dbReference>
<dbReference type="InterPro" id="IPR020846">
    <property type="entry name" value="MFS_dom"/>
</dbReference>
<feature type="transmembrane region" description="Helical" evidence="5">
    <location>
        <begin position="292"/>
        <end position="310"/>
    </location>
</feature>
<feature type="transmembrane region" description="Helical" evidence="5">
    <location>
        <begin position="253"/>
        <end position="272"/>
    </location>
</feature>
<feature type="transmembrane region" description="Helical" evidence="5">
    <location>
        <begin position="200"/>
        <end position="220"/>
    </location>
</feature>